<feature type="binding site" evidence="14">
    <location>
        <position position="112"/>
    </location>
    <ligand>
        <name>Fe cation</name>
        <dbReference type="ChEBI" id="CHEBI:24875"/>
    </ligand>
</feature>
<dbReference type="InterPro" id="IPR043135">
    <property type="entry name" value="Fur_C"/>
</dbReference>
<dbReference type="InterPro" id="IPR036390">
    <property type="entry name" value="WH_DNA-bd_sf"/>
</dbReference>
<evidence type="ECO:0000256" key="6">
    <source>
        <dbReference type="ARBA" id="ARBA00022491"/>
    </source>
</evidence>
<feature type="binding site" evidence="14">
    <location>
        <position position="93"/>
    </location>
    <ligand>
        <name>Fe cation</name>
        <dbReference type="ChEBI" id="CHEBI:24875"/>
    </ligand>
</feature>
<protein>
    <recommendedName>
        <fullName evidence="4">Ferric uptake regulation protein</fullName>
    </recommendedName>
</protein>
<dbReference type="PANTHER" id="PTHR33202:SF2">
    <property type="entry name" value="FERRIC UPTAKE REGULATION PROTEIN"/>
    <property type="match status" value="1"/>
</dbReference>
<keyword evidence="10" id="KW-0805">Transcription regulation</keyword>
<evidence type="ECO:0000256" key="5">
    <source>
        <dbReference type="ARBA" id="ARBA00022490"/>
    </source>
</evidence>
<feature type="binding site" evidence="13">
    <location>
        <position position="97"/>
    </location>
    <ligand>
        <name>Zn(2+)</name>
        <dbReference type="ChEBI" id="CHEBI:29105"/>
    </ligand>
</feature>
<feature type="binding site" evidence="13">
    <location>
        <position position="100"/>
    </location>
    <ligand>
        <name>Zn(2+)</name>
        <dbReference type="ChEBI" id="CHEBI:29105"/>
    </ligand>
</feature>
<evidence type="ECO:0000256" key="2">
    <source>
        <dbReference type="ARBA" id="ARBA00007957"/>
    </source>
</evidence>
<organism evidence="15 16">
    <name type="scientific">Desulfovibrio ferrophilus</name>
    <dbReference type="NCBI Taxonomy" id="241368"/>
    <lineage>
        <taxon>Bacteria</taxon>
        <taxon>Pseudomonadati</taxon>
        <taxon>Thermodesulfobacteriota</taxon>
        <taxon>Desulfovibrionia</taxon>
        <taxon>Desulfovibrionales</taxon>
        <taxon>Desulfovibrionaceae</taxon>
        <taxon>Desulfovibrio</taxon>
    </lineage>
</organism>
<evidence type="ECO:0000256" key="9">
    <source>
        <dbReference type="ARBA" id="ARBA00023004"/>
    </source>
</evidence>
<dbReference type="Gene3D" id="3.30.1490.190">
    <property type="match status" value="1"/>
</dbReference>
<dbReference type="Pfam" id="PF01475">
    <property type="entry name" value="FUR"/>
    <property type="match status" value="1"/>
</dbReference>
<evidence type="ECO:0000256" key="11">
    <source>
        <dbReference type="ARBA" id="ARBA00023125"/>
    </source>
</evidence>
<evidence type="ECO:0000256" key="3">
    <source>
        <dbReference type="ARBA" id="ARBA00011738"/>
    </source>
</evidence>
<comment type="subunit">
    <text evidence="3">Homodimer.</text>
</comment>
<dbReference type="EMBL" id="AP017378">
    <property type="protein sequence ID" value="BBD10070.1"/>
    <property type="molecule type" value="Genomic_DNA"/>
</dbReference>
<dbReference type="GO" id="GO:0003700">
    <property type="term" value="F:DNA-binding transcription factor activity"/>
    <property type="evidence" value="ECO:0007669"/>
    <property type="project" value="InterPro"/>
</dbReference>
<keyword evidence="11" id="KW-0238">DNA-binding</keyword>
<comment type="similarity">
    <text evidence="2">Belongs to the Fur family.</text>
</comment>
<comment type="subcellular location">
    <subcellularLocation>
        <location evidence="1">Cytoplasm</location>
    </subcellularLocation>
</comment>
<keyword evidence="12" id="KW-0804">Transcription</keyword>
<dbReference type="GO" id="GO:0045892">
    <property type="term" value="P:negative regulation of DNA-templated transcription"/>
    <property type="evidence" value="ECO:0007669"/>
    <property type="project" value="TreeGrafter"/>
</dbReference>
<evidence type="ECO:0000313" key="16">
    <source>
        <dbReference type="Proteomes" id="UP000269883"/>
    </source>
</evidence>
<feature type="binding site" evidence="13">
    <location>
        <position position="137"/>
    </location>
    <ligand>
        <name>Zn(2+)</name>
        <dbReference type="ChEBI" id="CHEBI:29105"/>
    </ligand>
</feature>
<evidence type="ECO:0000256" key="4">
    <source>
        <dbReference type="ARBA" id="ARBA00020910"/>
    </source>
</evidence>
<reference evidence="15 16" key="1">
    <citation type="journal article" date="2018" name="Sci. Adv.">
        <title>Multi-heme cytochromes provide a pathway for survival in energy-limited environments.</title>
        <authorList>
            <person name="Deng X."/>
            <person name="Dohmae N."/>
            <person name="Nealson K.H."/>
            <person name="Hashimoto K."/>
            <person name="Okamoto A."/>
        </authorList>
    </citation>
    <scope>NUCLEOTIDE SEQUENCE [LARGE SCALE GENOMIC DNA]</scope>
    <source>
        <strain evidence="15 16">IS5</strain>
    </source>
</reference>
<keyword evidence="9 14" id="KW-0408">Iron</keyword>
<feature type="binding site" evidence="14">
    <location>
        <position position="129"/>
    </location>
    <ligand>
        <name>Fe cation</name>
        <dbReference type="ChEBI" id="CHEBI:24875"/>
    </ligand>
</feature>
<dbReference type="AlphaFoldDB" id="A0A2Z6B3S5"/>
<keyword evidence="5" id="KW-0963">Cytoplasm</keyword>
<keyword evidence="8 13" id="KW-0862">Zinc</keyword>
<comment type="cofactor">
    <cofactor evidence="14">
        <name>Mn(2+)</name>
        <dbReference type="ChEBI" id="CHEBI:29035"/>
    </cofactor>
    <cofactor evidence="14">
        <name>Fe(2+)</name>
        <dbReference type="ChEBI" id="CHEBI:29033"/>
    </cofactor>
    <text evidence="14">Binds 1 Mn(2+) or Fe(2+) ion per subunit.</text>
</comment>
<dbReference type="RefSeq" id="WP_126381140.1">
    <property type="nucleotide sequence ID" value="NZ_AP017378.1"/>
</dbReference>
<evidence type="ECO:0000256" key="14">
    <source>
        <dbReference type="PIRSR" id="PIRSR602481-2"/>
    </source>
</evidence>
<dbReference type="GO" id="GO:0000976">
    <property type="term" value="F:transcription cis-regulatory region binding"/>
    <property type="evidence" value="ECO:0007669"/>
    <property type="project" value="TreeGrafter"/>
</dbReference>
<feature type="binding site" evidence="13">
    <location>
        <position position="140"/>
    </location>
    <ligand>
        <name>Zn(2+)</name>
        <dbReference type="ChEBI" id="CHEBI:29105"/>
    </ligand>
</feature>
<dbReference type="CDD" id="cd07153">
    <property type="entry name" value="Fur_like"/>
    <property type="match status" value="1"/>
</dbReference>
<name>A0A2Z6B3S5_9BACT</name>
<evidence type="ECO:0000256" key="10">
    <source>
        <dbReference type="ARBA" id="ARBA00023015"/>
    </source>
</evidence>
<keyword evidence="16" id="KW-1185">Reference proteome</keyword>
<feature type="binding site" evidence="14">
    <location>
        <position position="91"/>
    </location>
    <ligand>
        <name>Fe cation</name>
        <dbReference type="ChEBI" id="CHEBI:24875"/>
    </ligand>
</feature>
<dbReference type="Proteomes" id="UP000269883">
    <property type="component" value="Chromosome"/>
</dbReference>
<dbReference type="KEGG" id="dfl:DFE_3344"/>
<accession>A0A2Z6B3S5</accession>
<proteinExistence type="inferred from homology"/>
<gene>
    <name evidence="15" type="ORF">DFE_3344</name>
</gene>
<evidence type="ECO:0000313" key="15">
    <source>
        <dbReference type="EMBL" id="BBD10070.1"/>
    </source>
</evidence>
<evidence type="ECO:0000256" key="8">
    <source>
        <dbReference type="ARBA" id="ARBA00022833"/>
    </source>
</evidence>
<dbReference type="GO" id="GO:0008270">
    <property type="term" value="F:zinc ion binding"/>
    <property type="evidence" value="ECO:0007669"/>
    <property type="project" value="TreeGrafter"/>
</dbReference>
<sequence length="143" mass="16448">MKEPQAVFSDYLAKSNLKMTPQRRLILDVFLRDDGHLASEDLYNMVKREDKSIGQATVYRTLKLLSESGLAKEVHFGDGVTRYERKYGSKHHDHIICEQCGKTLEVMDEEIEHLQEKLAESHGFVLTGHKMYLYGLCADCRKA</sequence>
<keyword evidence="7 13" id="KW-0479">Metal-binding</keyword>
<evidence type="ECO:0000256" key="13">
    <source>
        <dbReference type="PIRSR" id="PIRSR602481-1"/>
    </source>
</evidence>
<dbReference type="InterPro" id="IPR036388">
    <property type="entry name" value="WH-like_DNA-bd_sf"/>
</dbReference>
<evidence type="ECO:0000256" key="12">
    <source>
        <dbReference type="ARBA" id="ARBA00023163"/>
    </source>
</evidence>
<dbReference type="OrthoDB" id="8659436at2"/>
<dbReference type="PANTHER" id="PTHR33202">
    <property type="entry name" value="ZINC UPTAKE REGULATION PROTEIN"/>
    <property type="match status" value="1"/>
</dbReference>
<dbReference type="InterPro" id="IPR002481">
    <property type="entry name" value="FUR"/>
</dbReference>
<keyword evidence="6" id="KW-0678">Repressor</keyword>
<evidence type="ECO:0000256" key="7">
    <source>
        <dbReference type="ARBA" id="ARBA00022723"/>
    </source>
</evidence>
<dbReference type="FunFam" id="3.30.1490.190:FF:000001">
    <property type="entry name" value="Ferric uptake regulation protein"/>
    <property type="match status" value="1"/>
</dbReference>
<dbReference type="SUPFAM" id="SSF46785">
    <property type="entry name" value="Winged helix' DNA-binding domain"/>
    <property type="match status" value="1"/>
</dbReference>
<evidence type="ECO:0000256" key="1">
    <source>
        <dbReference type="ARBA" id="ARBA00004496"/>
    </source>
</evidence>
<dbReference type="Gene3D" id="1.10.10.10">
    <property type="entry name" value="Winged helix-like DNA-binding domain superfamily/Winged helix DNA-binding domain"/>
    <property type="match status" value="1"/>
</dbReference>
<comment type="cofactor">
    <cofactor evidence="13">
        <name>Zn(2+)</name>
        <dbReference type="ChEBI" id="CHEBI:29105"/>
    </cofactor>
    <text evidence="13">Binds 1 zinc ion per subunit.</text>
</comment>
<dbReference type="GO" id="GO:1900705">
    <property type="term" value="P:negative regulation of siderophore biosynthetic process"/>
    <property type="evidence" value="ECO:0007669"/>
    <property type="project" value="TreeGrafter"/>
</dbReference>
<dbReference type="GO" id="GO:0005829">
    <property type="term" value="C:cytosol"/>
    <property type="evidence" value="ECO:0007669"/>
    <property type="project" value="TreeGrafter"/>
</dbReference>